<accession>A0A080ZN98</accession>
<name>A0A080ZN98_PHYNI</name>
<evidence type="ECO:0000256" key="5">
    <source>
        <dbReference type="ARBA" id="ARBA00022801"/>
    </source>
</evidence>
<evidence type="ECO:0000256" key="2">
    <source>
        <dbReference type="ARBA" id="ARBA00012736"/>
    </source>
</evidence>
<keyword evidence="4" id="KW-0677">Repeat</keyword>
<dbReference type="InterPro" id="IPR006626">
    <property type="entry name" value="PbH1"/>
</dbReference>
<keyword evidence="6" id="KW-1015">Disulfide bond</keyword>
<evidence type="ECO:0000256" key="6">
    <source>
        <dbReference type="ARBA" id="ARBA00023157"/>
    </source>
</evidence>
<dbReference type="GO" id="GO:0005576">
    <property type="term" value="C:extracellular region"/>
    <property type="evidence" value="ECO:0007669"/>
    <property type="project" value="TreeGrafter"/>
</dbReference>
<gene>
    <name evidence="13" type="ORF">F444_15026</name>
</gene>
<dbReference type="Gene3D" id="2.160.20.10">
    <property type="entry name" value="Single-stranded right-handed beta-helix, Pectin lyase-like"/>
    <property type="match status" value="1"/>
</dbReference>
<evidence type="ECO:0000313" key="14">
    <source>
        <dbReference type="Proteomes" id="UP000028582"/>
    </source>
</evidence>
<dbReference type="AlphaFoldDB" id="A0A080ZN98"/>
<protein>
    <recommendedName>
        <fullName evidence="2">endo-polygalacturonase</fullName>
        <ecNumber evidence="2">3.2.1.15</ecNumber>
    </recommendedName>
</protein>
<dbReference type="GO" id="GO:0045490">
    <property type="term" value="P:pectin catabolic process"/>
    <property type="evidence" value="ECO:0007669"/>
    <property type="project" value="UniProtKB-ARBA"/>
</dbReference>
<sequence length="361" mass="37453">MKLFSTAFAVLALLAAGANGSPMMRQEVEAGGPCNLTGTYKAGTDISSCSSVTVGPLTVPAGVTLDLSRTKNGATITFTGTTTFGTAKWDGPLVRVSGNSLTVQGSGTLDGQGSWYWKQGTSITRPVFFKLQNVVGSTVSGFTLKNSPFRTFSIVTSRDTTISGLTLDSSSGNGIAKNTDGFGLTKNDHVTISGNKIFNQDDCLAMQSSTNTFFRNNYCSGSHGISIGSLGGNAVDQSTTVTGLTVEGNTIVNSDNGLRIKTVIGLKGLVSNVKYINNKLENVENAIAIHSDYSRSKGAYSGAPTSLVTITDITVDGLTGSAQNIYDIVVNPKVVSNWKFSGISVSGAKGVCKGQPSGITC</sequence>
<comment type="caution">
    <text evidence="13">The sequence shown here is derived from an EMBL/GenBank/DDBJ whole genome shotgun (WGS) entry which is preliminary data.</text>
</comment>
<keyword evidence="3 12" id="KW-0732">Signal</keyword>
<evidence type="ECO:0000256" key="4">
    <source>
        <dbReference type="ARBA" id="ARBA00022737"/>
    </source>
</evidence>
<dbReference type="SMART" id="SM00710">
    <property type="entry name" value="PbH1"/>
    <property type="match status" value="6"/>
</dbReference>
<comment type="catalytic activity">
    <reaction evidence="9">
        <text>(1,4-alpha-D-galacturonosyl)n+m + H2O = (1,4-alpha-D-galacturonosyl)n + (1,4-alpha-D-galacturonosyl)m.</text>
        <dbReference type="EC" id="3.2.1.15"/>
    </reaction>
</comment>
<dbReference type="GO" id="GO:0004650">
    <property type="term" value="F:polygalacturonase activity"/>
    <property type="evidence" value="ECO:0007669"/>
    <property type="project" value="UniProtKB-EC"/>
</dbReference>
<evidence type="ECO:0000313" key="13">
    <source>
        <dbReference type="EMBL" id="ETO68109.1"/>
    </source>
</evidence>
<dbReference type="SUPFAM" id="SSF51126">
    <property type="entry name" value="Pectin lyase-like"/>
    <property type="match status" value="1"/>
</dbReference>
<dbReference type="GO" id="GO:0071555">
    <property type="term" value="P:cell wall organization"/>
    <property type="evidence" value="ECO:0007669"/>
    <property type="project" value="UniProtKB-KW"/>
</dbReference>
<organism evidence="13 14">
    <name type="scientific">Phytophthora nicotianae P1976</name>
    <dbReference type="NCBI Taxonomy" id="1317066"/>
    <lineage>
        <taxon>Eukaryota</taxon>
        <taxon>Sar</taxon>
        <taxon>Stramenopiles</taxon>
        <taxon>Oomycota</taxon>
        <taxon>Peronosporomycetes</taxon>
        <taxon>Peronosporales</taxon>
        <taxon>Peronosporaceae</taxon>
        <taxon>Phytophthora</taxon>
    </lineage>
</organism>
<dbReference type="PANTHER" id="PTHR31884">
    <property type="entry name" value="POLYGALACTURONASE"/>
    <property type="match status" value="1"/>
</dbReference>
<dbReference type="Proteomes" id="UP000028582">
    <property type="component" value="Unassembled WGS sequence"/>
</dbReference>
<dbReference type="PROSITE" id="PS00502">
    <property type="entry name" value="POLYGALACTURONASE"/>
    <property type="match status" value="1"/>
</dbReference>
<feature type="chain" id="PRO_5001753342" description="endo-polygalacturonase" evidence="12">
    <location>
        <begin position="21"/>
        <end position="361"/>
    </location>
</feature>
<dbReference type="InterPro" id="IPR012334">
    <property type="entry name" value="Pectin_lyas_fold"/>
</dbReference>
<evidence type="ECO:0000256" key="1">
    <source>
        <dbReference type="ARBA" id="ARBA00008834"/>
    </source>
</evidence>
<evidence type="ECO:0000256" key="9">
    <source>
        <dbReference type="ARBA" id="ARBA00034074"/>
    </source>
</evidence>
<reference evidence="13 14" key="1">
    <citation type="submission" date="2013-11" db="EMBL/GenBank/DDBJ databases">
        <title>The Genome Sequence of Phytophthora parasitica P1976.</title>
        <authorList>
            <consortium name="The Broad Institute Genomics Platform"/>
            <person name="Russ C."/>
            <person name="Tyler B."/>
            <person name="Panabieres F."/>
            <person name="Shan W."/>
            <person name="Tripathy S."/>
            <person name="Grunwald N."/>
            <person name="Machado M."/>
            <person name="Johnson C.S."/>
            <person name="Walker B."/>
            <person name="Young S."/>
            <person name="Zeng Q."/>
            <person name="Gargeya S."/>
            <person name="Fitzgerald M."/>
            <person name="Haas B."/>
            <person name="Abouelleil A."/>
            <person name="Allen A.W."/>
            <person name="Alvarado L."/>
            <person name="Arachchi H.M."/>
            <person name="Berlin A.M."/>
            <person name="Chapman S.B."/>
            <person name="Gainer-Dewar J."/>
            <person name="Goldberg J."/>
            <person name="Griggs A."/>
            <person name="Gujja S."/>
            <person name="Hansen M."/>
            <person name="Howarth C."/>
            <person name="Imamovic A."/>
            <person name="Ireland A."/>
            <person name="Larimer J."/>
            <person name="McCowan C."/>
            <person name="Murphy C."/>
            <person name="Pearson M."/>
            <person name="Poon T.W."/>
            <person name="Priest M."/>
            <person name="Roberts A."/>
            <person name="Saif S."/>
            <person name="Shea T."/>
            <person name="Sisk P."/>
            <person name="Sykes S."/>
            <person name="Wortman J."/>
            <person name="Nusbaum C."/>
            <person name="Birren B."/>
        </authorList>
    </citation>
    <scope>NUCLEOTIDE SEQUENCE [LARGE SCALE GENOMIC DNA]</scope>
    <source>
        <strain evidence="13 14">P1976</strain>
    </source>
</reference>
<comment type="similarity">
    <text evidence="1 11">Belongs to the glycosyl hydrolase 28 family.</text>
</comment>
<dbReference type="InterPro" id="IPR050434">
    <property type="entry name" value="Glycosyl_hydrlase_28"/>
</dbReference>
<evidence type="ECO:0000256" key="10">
    <source>
        <dbReference type="PROSITE-ProRule" id="PRU10052"/>
    </source>
</evidence>
<feature type="signal peptide" evidence="12">
    <location>
        <begin position="1"/>
        <end position="20"/>
    </location>
</feature>
<evidence type="ECO:0000256" key="11">
    <source>
        <dbReference type="RuleBase" id="RU361169"/>
    </source>
</evidence>
<evidence type="ECO:0000256" key="7">
    <source>
        <dbReference type="ARBA" id="ARBA00023295"/>
    </source>
</evidence>
<keyword evidence="7 11" id="KW-0326">Glycosidase</keyword>
<dbReference type="PANTHER" id="PTHR31884:SF1">
    <property type="entry name" value="POLYGALACTURONASE"/>
    <property type="match status" value="1"/>
</dbReference>
<dbReference type="EMBL" id="ANJA01002771">
    <property type="protein sequence ID" value="ETO68109.1"/>
    <property type="molecule type" value="Genomic_DNA"/>
</dbReference>
<dbReference type="Pfam" id="PF00295">
    <property type="entry name" value="Glyco_hydro_28"/>
    <property type="match status" value="1"/>
</dbReference>
<dbReference type="FunFam" id="2.160.20.10:FF:000002">
    <property type="entry name" value="Endopolygalacturonase D"/>
    <property type="match status" value="1"/>
</dbReference>
<dbReference type="EC" id="3.2.1.15" evidence="2"/>
<dbReference type="InterPro" id="IPR000743">
    <property type="entry name" value="Glyco_hydro_28"/>
</dbReference>
<evidence type="ECO:0000256" key="8">
    <source>
        <dbReference type="ARBA" id="ARBA00023316"/>
    </source>
</evidence>
<proteinExistence type="inferred from homology"/>
<dbReference type="OrthoDB" id="1546079at2759"/>
<keyword evidence="8" id="KW-0961">Cell wall biogenesis/degradation</keyword>
<evidence type="ECO:0000256" key="3">
    <source>
        <dbReference type="ARBA" id="ARBA00022729"/>
    </source>
</evidence>
<feature type="active site" evidence="10">
    <location>
        <position position="223"/>
    </location>
</feature>
<evidence type="ECO:0000256" key="12">
    <source>
        <dbReference type="SAM" id="SignalP"/>
    </source>
</evidence>
<dbReference type="InterPro" id="IPR011050">
    <property type="entry name" value="Pectin_lyase_fold/virulence"/>
</dbReference>
<keyword evidence="5 11" id="KW-0378">Hydrolase</keyword>